<sequence>MSASTESAPSYDEFLAELGLLNRLCVDLRRGTVAGPLSRTGHTLPRLAYTPAITSLTSAIENYIQVAEHHVPSEEVWEELRAMKRGKERGRRETSFARAALVSIAALRLEVEKDEVTSKRNVELYQESLVRLIVCRFFPSAFMSVP</sequence>
<dbReference type="Proteomes" id="UP000321518">
    <property type="component" value="Unassembled WGS sequence"/>
</dbReference>
<accession>A0A511K8V6</accession>
<proteinExistence type="predicted"/>
<dbReference type="OrthoDB" id="10558212at2759"/>
<name>A0A511K8V6_RHOTO</name>
<evidence type="ECO:0000313" key="2">
    <source>
        <dbReference type="Proteomes" id="UP000321518"/>
    </source>
</evidence>
<organism evidence="1 2">
    <name type="scientific">Rhodotorula toruloides</name>
    <name type="common">Yeast</name>
    <name type="synonym">Rhodosporidium toruloides</name>
    <dbReference type="NCBI Taxonomy" id="5286"/>
    <lineage>
        <taxon>Eukaryota</taxon>
        <taxon>Fungi</taxon>
        <taxon>Dikarya</taxon>
        <taxon>Basidiomycota</taxon>
        <taxon>Pucciniomycotina</taxon>
        <taxon>Microbotryomycetes</taxon>
        <taxon>Sporidiobolales</taxon>
        <taxon>Sporidiobolaceae</taxon>
        <taxon>Rhodotorula</taxon>
    </lineage>
</organism>
<dbReference type="EMBL" id="BJWK01000002">
    <property type="protein sequence ID" value="GEM06778.1"/>
    <property type="molecule type" value="Genomic_DNA"/>
</dbReference>
<evidence type="ECO:0000313" key="1">
    <source>
        <dbReference type="EMBL" id="GEM06778.1"/>
    </source>
</evidence>
<dbReference type="AlphaFoldDB" id="A0A511K8V6"/>
<gene>
    <name evidence="1" type="ORF">Rt10032_c02g0795</name>
</gene>
<protein>
    <submittedName>
        <fullName evidence="1">Uncharacterized protein</fullName>
    </submittedName>
</protein>
<comment type="caution">
    <text evidence="1">The sequence shown here is derived from an EMBL/GenBank/DDBJ whole genome shotgun (WGS) entry which is preliminary data.</text>
</comment>
<reference evidence="1 2" key="1">
    <citation type="submission" date="2019-07" db="EMBL/GenBank/DDBJ databases">
        <title>Rhodotorula toruloides NBRC10032 genome sequencing.</title>
        <authorList>
            <person name="Shida Y."/>
            <person name="Takaku H."/>
            <person name="Ogasawara W."/>
            <person name="Mori K."/>
        </authorList>
    </citation>
    <scope>NUCLEOTIDE SEQUENCE [LARGE SCALE GENOMIC DNA]</scope>
    <source>
        <strain evidence="1 2">NBRC10032</strain>
    </source>
</reference>